<feature type="region of interest" description="Disordered" evidence="9">
    <location>
        <begin position="434"/>
        <end position="463"/>
    </location>
</feature>
<dbReference type="Pfam" id="PF08662">
    <property type="entry name" value="eIF2A"/>
    <property type="match status" value="1"/>
</dbReference>
<organism evidence="11 12">
    <name type="scientific">Coemansia spiralis</name>
    <dbReference type="NCBI Taxonomy" id="417178"/>
    <lineage>
        <taxon>Eukaryota</taxon>
        <taxon>Fungi</taxon>
        <taxon>Fungi incertae sedis</taxon>
        <taxon>Zoopagomycota</taxon>
        <taxon>Kickxellomycotina</taxon>
        <taxon>Kickxellomycetes</taxon>
        <taxon>Kickxellales</taxon>
        <taxon>Kickxellaceae</taxon>
        <taxon>Coemansia</taxon>
    </lineage>
</organism>
<dbReference type="Gene3D" id="2.130.10.10">
    <property type="entry name" value="YVTN repeat-like/Quinoprotein amine dehydrogenase"/>
    <property type="match status" value="2"/>
</dbReference>
<evidence type="ECO:0000256" key="1">
    <source>
        <dbReference type="ARBA" id="ARBA00009573"/>
    </source>
</evidence>
<gene>
    <name evidence="11" type="ORF">GGI25_005951</name>
</gene>
<dbReference type="GO" id="GO:0003729">
    <property type="term" value="F:mRNA binding"/>
    <property type="evidence" value="ECO:0007669"/>
    <property type="project" value="TreeGrafter"/>
</dbReference>
<evidence type="ECO:0000256" key="3">
    <source>
        <dbReference type="ARBA" id="ARBA00022540"/>
    </source>
</evidence>
<evidence type="ECO:0000256" key="6">
    <source>
        <dbReference type="ARBA" id="ARBA00022845"/>
    </source>
</evidence>
<evidence type="ECO:0000256" key="7">
    <source>
        <dbReference type="ARBA" id="ARBA00022917"/>
    </source>
</evidence>
<evidence type="ECO:0000256" key="5">
    <source>
        <dbReference type="ARBA" id="ARBA00022737"/>
    </source>
</evidence>
<dbReference type="PANTHER" id="PTHR13227">
    <property type="entry name" value="EUKARYOTIC TRANSLATION INITIATION FACTOR 2A"/>
    <property type="match status" value="1"/>
</dbReference>
<evidence type="ECO:0000313" key="12">
    <source>
        <dbReference type="Proteomes" id="UP001151518"/>
    </source>
</evidence>
<dbReference type="PIRSF" id="PIRSF017222">
    <property type="entry name" value="eIF2A"/>
    <property type="match status" value="1"/>
</dbReference>
<evidence type="ECO:0000256" key="8">
    <source>
        <dbReference type="PIRNR" id="PIRNR017222"/>
    </source>
</evidence>
<comment type="similarity">
    <text evidence="1 8">Belongs to the WD repeat EIF2A family.</text>
</comment>
<feature type="region of interest" description="Disordered" evidence="9">
    <location>
        <begin position="475"/>
        <end position="534"/>
    </location>
</feature>
<reference evidence="11" key="1">
    <citation type="submission" date="2022-07" db="EMBL/GenBank/DDBJ databases">
        <title>Phylogenomic reconstructions and comparative analyses of Kickxellomycotina fungi.</title>
        <authorList>
            <person name="Reynolds N.K."/>
            <person name="Stajich J.E."/>
            <person name="Barry K."/>
            <person name="Grigoriev I.V."/>
            <person name="Crous P."/>
            <person name="Smith M.E."/>
        </authorList>
    </citation>
    <scope>NUCLEOTIDE SEQUENCE</scope>
    <source>
        <strain evidence="11">NRRL 3115</strain>
    </source>
</reference>
<dbReference type="GO" id="GO:0043022">
    <property type="term" value="F:ribosome binding"/>
    <property type="evidence" value="ECO:0007669"/>
    <property type="project" value="UniProtKB-UniRule"/>
</dbReference>
<dbReference type="Proteomes" id="UP001151518">
    <property type="component" value="Unassembled WGS sequence"/>
</dbReference>
<evidence type="ECO:0000256" key="2">
    <source>
        <dbReference type="ARBA" id="ARBA00013819"/>
    </source>
</evidence>
<dbReference type="GO" id="GO:0003743">
    <property type="term" value="F:translation initiation factor activity"/>
    <property type="evidence" value="ECO:0007669"/>
    <property type="project" value="UniProtKB-UniRule"/>
</dbReference>
<dbReference type="SUPFAM" id="SSF82171">
    <property type="entry name" value="DPP6 N-terminal domain-like"/>
    <property type="match status" value="1"/>
</dbReference>
<protein>
    <recommendedName>
        <fullName evidence="2 8">Eukaryotic translation initiation factor 2A</fullName>
        <shortName evidence="8">eIF-2A</shortName>
    </recommendedName>
</protein>
<evidence type="ECO:0000256" key="9">
    <source>
        <dbReference type="SAM" id="MobiDB-lite"/>
    </source>
</evidence>
<keyword evidence="7 8" id="KW-0648">Protein biosynthesis</keyword>
<comment type="caution">
    <text evidence="11">The sequence shown here is derived from an EMBL/GenBank/DDBJ whole genome shotgun (WGS) entry which is preliminary data.</text>
</comment>
<dbReference type="OrthoDB" id="2194683at2759"/>
<keyword evidence="3 8" id="KW-0396">Initiation factor</keyword>
<feature type="domain" description="Translation initiation factor beta propellor-like" evidence="10">
    <location>
        <begin position="212"/>
        <end position="405"/>
    </location>
</feature>
<evidence type="ECO:0000313" key="11">
    <source>
        <dbReference type="EMBL" id="KAJ2670075.1"/>
    </source>
</evidence>
<dbReference type="InterPro" id="IPR013979">
    <property type="entry name" value="TIF_beta_prop-like"/>
</dbReference>
<dbReference type="PANTHER" id="PTHR13227:SF0">
    <property type="entry name" value="EUKARYOTIC TRANSLATION INITIATION FACTOR 2A"/>
    <property type="match status" value="1"/>
</dbReference>
<evidence type="ECO:0000259" key="10">
    <source>
        <dbReference type="Pfam" id="PF08662"/>
    </source>
</evidence>
<dbReference type="GO" id="GO:0000049">
    <property type="term" value="F:tRNA binding"/>
    <property type="evidence" value="ECO:0007669"/>
    <property type="project" value="UniProtKB-UniRule"/>
</dbReference>
<keyword evidence="5" id="KW-0677">Repeat</keyword>
<dbReference type="InterPro" id="IPR011387">
    <property type="entry name" value="TIF2A"/>
</dbReference>
<sequence>MATTREPTQFAFRSQKDVGVCNAPPTSSAVELAVKPTEEVRSLKYSPDGQYLAWSVSSEIRIVDAQTLAAVAVINHSGAVDVQFSPKGTYLITWERFSKVEDAEPIPNLKVWDSASGELKGGFIQKSYSTNALQWTDDEKYCVKLFAGEVRFYTPDALKKAALTLKLDGITEFSVSPGLSPSIAVFVPERKSKMALVHMYTVGNFARPAANKTLAKADKVEFYWHSLGTNLLVLTQTDVDKTGRNYYGESNLLFMAAAGNFDCRVILDREGPIHDVAWNPVEKEFVVVYGYMPAKTALFNHRVEMVFDFGIAPRNFVRFNPHGRVLSIAGFGNLSGQIDLWDRKKLKKICTVDGHGASFCEWGPDGRYLMAATLSPRLRVDNGIRIWHYSGALVYRQEMDVLYQVDWRPAPVSRFPQRSALSPVPDGIAVAADATAQKNSKPAGAYRPPHARNRGVDDTSAPRSLSDMAERKAFGGAVGQRVVPGATPKVTPGASPDMTASSGEKKKRRNRKKNKDDTENAGNKKSNGDTADASYQAATAAPVAESGGLSGEIDVLKKIKQLKKKLGQIENLAKRRDQGELLEDNQLTKIETKPQIESEIAALGGRLSSLSSQQ</sequence>
<keyword evidence="4" id="KW-0853">WD repeat</keyword>
<dbReference type="GO" id="GO:0006417">
    <property type="term" value="P:regulation of translation"/>
    <property type="evidence" value="ECO:0007669"/>
    <property type="project" value="UniProtKB-KW"/>
</dbReference>
<comment type="function">
    <text evidence="8">Functions in the early steps of protein synthesis of a small number of specific mRNAs. Acts by directing the binding of methionyl-tRNAi to 40S ribosomal subunits. In contrast to the eIF-2 complex, it binds methionyl-tRNAi to 40S subunits in a codon-dependent manner, whereas the eIF-2 complex binds methionyl-tRNAi to 40S subunits in a GTP-dependent manner.</text>
</comment>
<name>A0A9W8G2B2_9FUNG</name>
<dbReference type="EMBL" id="JANBTW010000133">
    <property type="protein sequence ID" value="KAJ2670075.1"/>
    <property type="molecule type" value="Genomic_DNA"/>
</dbReference>
<dbReference type="GO" id="GO:0022627">
    <property type="term" value="C:cytosolic small ribosomal subunit"/>
    <property type="evidence" value="ECO:0007669"/>
    <property type="project" value="TreeGrafter"/>
</dbReference>
<dbReference type="InterPro" id="IPR015943">
    <property type="entry name" value="WD40/YVTN_repeat-like_dom_sf"/>
</dbReference>
<accession>A0A9W8G2B2</accession>
<proteinExistence type="inferred from homology"/>
<dbReference type="AlphaFoldDB" id="A0A9W8G2B2"/>
<keyword evidence="6 8" id="KW-0810">Translation regulation</keyword>
<evidence type="ECO:0000256" key="4">
    <source>
        <dbReference type="ARBA" id="ARBA00022574"/>
    </source>
</evidence>